<evidence type="ECO:0000313" key="3">
    <source>
        <dbReference type="Proteomes" id="UP000233551"/>
    </source>
</evidence>
<evidence type="ECO:0000256" key="1">
    <source>
        <dbReference type="SAM" id="MobiDB-lite"/>
    </source>
</evidence>
<feature type="region of interest" description="Disordered" evidence="1">
    <location>
        <begin position="76"/>
        <end position="118"/>
    </location>
</feature>
<feature type="compositionally biased region" description="Polar residues" evidence="1">
    <location>
        <begin position="101"/>
        <end position="115"/>
    </location>
</feature>
<proteinExistence type="predicted"/>
<accession>A0A2I0JB08</accession>
<dbReference type="EMBL" id="PGOL01001871">
    <property type="protein sequence ID" value="PKI53193.1"/>
    <property type="molecule type" value="Genomic_DNA"/>
</dbReference>
<gene>
    <name evidence="2" type="ORF">CRG98_026394</name>
</gene>
<reference evidence="2 3" key="1">
    <citation type="submission" date="2017-11" db="EMBL/GenBank/DDBJ databases">
        <title>De-novo sequencing of pomegranate (Punica granatum L.) genome.</title>
        <authorList>
            <person name="Akparov Z."/>
            <person name="Amiraslanov A."/>
            <person name="Hajiyeva S."/>
            <person name="Abbasov M."/>
            <person name="Kaur K."/>
            <person name="Hamwieh A."/>
            <person name="Solovyev V."/>
            <person name="Salamov A."/>
            <person name="Braich B."/>
            <person name="Kosarev P."/>
            <person name="Mahmoud A."/>
            <person name="Hajiyev E."/>
            <person name="Babayeva S."/>
            <person name="Izzatullayeva V."/>
            <person name="Mammadov A."/>
            <person name="Mammadov A."/>
            <person name="Sharifova S."/>
            <person name="Ojaghi J."/>
            <person name="Eynullazada K."/>
            <person name="Bayramov B."/>
            <person name="Abdulazimova A."/>
            <person name="Shahmuradov I."/>
        </authorList>
    </citation>
    <scope>NUCLEOTIDE SEQUENCE [LARGE SCALE GENOMIC DNA]</scope>
    <source>
        <strain evidence="3">cv. AG2017</strain>
        <tissue evidence="2">Leaf</tissue>
    </source>
</reference>
<sequence length="321" mass="36116">MEETIKALRAGSSQFDYDDHNWILFPGMPLPPKIKIPDFERGAYYSHLLVHTFSFSDLIEAGKKLDMGVKLGRIVGPSRKKDRETSKKQTVGTSRRGKDTTIGTVNSERQTSQPISVDYTPAPQTSQGYAHPMHYTQFYPAELNKVDPRLRDLLSRLNVLQPRELNRAMLLNRIRASSTPLYQLFPPKYLGSFSQAIRSKQRCPGAPGHTLDNYWRLRDKIQEMIDTRQISLNEVKQLNVHVNPPPDNGSGLGPSINMISIAAIGEEEEDVQVTPVPFIIHCTPAEVVATSAPFVIEVPAKEPYQDHQVPWNYGGEVANTR</sequence>
<evidence type="ECO:0000313" key="2">
    <source>
        <dbReference type="EMBL" id="PKI53193.1"/>
    </source>
</evidence>
<dbReference type="Proteomes" id="UP000233551">
    <property type="component" value="Unassembled WGS sequence"/>
</dbReference>
<comment type="caution">
    <text evidence="2">The sequence shown here is derived from an EMBL/GenBank/DDBJ whole genome shotgun (WGS) entry which is preliminary data.</text>
</comment>
<protein>
    <submittedName>
        <fullName evidence="2">Uncharacterized protein</fullName>
    </submittedName>
</protein>
<organism evidence="2 3">
    <name type="scientific">Punica granatum</name>
    <name type="common">Pomegranate</name>
    <dbReference type="NCBI Taxonomy" id="22663"/>
    <lineage>
        <taxon>Eukaryota</taxon>
        <taxon>Viridiplantae</taxon>
        <taxon>Streptophyta</taxon>
        <taxon>Embryophyta</taxon>
        <taxon>Tracheophyta</taxon>
        <taxon>Spermatophyta</taxon>
        <taxon>Magnoliopsida</taxon>
        <taxon>eudicotyledons</taxon>
        <taxon>Gunneridae</taxon>
        <taxon>Pentapetalae</taxon>
        <taxon>rosids</taxon>
        <taxon>malvids</taxon>
        <taxon>Myrtales</taxon>
        <taxon>Lythraceae</taxon>
        <taxon>Punica</taxon>
    </lineage>
</organism>
<dbReference type="AlphaFoldDB" id="A0A2I0JB08"/>
<name>A0A2I0JB08_PUNGR</name>
<keyword evidence="3" id="KW-1185">Reference proteome</keyword>